<evidence type="ECO:0000313" key="7">
    <source>
        <dbReference type="EMBL" id="OHU08922.1"/>
    </source>
</evidence>
<keyword evidence="5" id="KW-0449">Lipoprotein</keyword>
<accession>A0ABX3BYT0</accession>
<feature type="chain" id="PRO_5045107406" description="Lipoprotein LpqH" evidence="6">
    <location>
        <begin position="21"/>
        <end position="155"/>
    </location>
</feature>
<evidence type="ECO:0000256" key="6">
    <source>
        <dbReference type="SAM" id="SignalP"/>
    </source>
</evidence>
<protein>
    <recommendedName>
        <fullName evidence="9">Lipoprotein LpqH</fullName>
    </recommendedName>
</protein>
<reference evidence="7 8" key="1">
    <citation type="submission" date="2016-10" db="EMBL/GenBank/DDBJ databases">
        <title>Evaluation of Human, Animal and Environmental Mycobacterium chelonae Isolates by Core Genome Phylogenomic Analysis, Targeted Gene Comparison, and Anti-microbial Susceptibility Patterns: A Tale of Mistaken Identities.</title>
        <authorList>
            <person name="Fogelson S.B."/>
            <person name="Camus A.C."/>
            <person name="Lorenz W."/>
            <person name="Vasireddy R."/>
            <person name="Vasireddy S."/>
            <person name="Smith T."/>
            <person name="Brown-Elliott B.A."/>
            <person name="Wallace R.J.Jr."/>
            <person name="Hasan N.A."/>
            <person name="Reischl U."/>
            <person name="Sanchez S."/>
        </authorList>
    </citation>
    <scope>NUCLEOTIDE SEQUENCE [LARGE SCALE GENOMIC DNA]</scope>
    <source>
        <strain evidence="7 8">8528</strain>
    </source>
</reference>
<feature type="signal peptide" evidence="6">
    <location>
        <begin position="1"/>
        <end position="20"/>
    </location>
</feature>
<evidence type="ECO:0000313" key="8">
    <source>
        <dbReference type="Proteomes" id="UP000179621"/>
    </source>
</evidence>
<organism evidence="7 8">
    <name type="scientific">Mycobacteroides saopaulense</name>
    <dbReference type="NCBI Taxonomy" id="1578165"/>
    <lineage>
        <taxon>Bacteria</taxon>
        <taxon>Bacillati</taxon>
        <taxon>Actinomycetota</taxon>
        <taxon>Actinomycetes</taxon>
        <taxon>Mycobacteriales</taxon>
        <taxon>Mycobacteriaceae</taxon>
        <taxon>Mycobacteroides</taxon>
    </lineage>
</organism>
<comment type="caution">
    <text evidence="7">The sequence shown here is derived from an EMBL/GenBank/DDBJ whole genome shotgun (WGS) entry which is preliminary data.</text>
</comment>
<dbReference type="Proteomes" id="UP000179621">
    <property type="component" value="Unassembled WGS sequence"/>
</dbReference>
<dbReference type="Pfam" id="PF05481">
    <property type="entry name" value="Myco_19_kDa"/>
    <property type="match status" value="1"/>
</dbReference>
<name>A0ABX3BYT0_9MYCO</name>
<evidence type="ECO:0000256" key="5">
    <source>
        <dbReference type="ARBA" id="ARBA00023288"/>
    </source>
</evidence>
<dbReference type="InterPro" id="IPR008691">
    <property type="entry name" value="LpqH"/>
</dbReference>
<dbReference type="EMBL" id="MLIH01000027">
    <property type="protein sequence ID" value="OHU08922.1"/>
    <property type="molecule type" value="Genomic_DNA"/>
</dbReference>
<proteinExistence type="predicted"/>
<evidence type="ECO:0008006" key="9">
    <source>
        <dbReference type="Google" id="ProtNLM"/>
    </source>
</evidence>
<sequence>MTSESLILLGIVASAAGVLAGCSADQSATGQSVGVAGGPTAPASKAKVTIGGVSYEVEGAVTCTAYEDDLVVVVGREPKAVKMQLTSGDSPAVSSVHLGTVGGFPLIYTEGVKQGDASATKAGKTYTVVGDAFGVDPADGGKPVTKPFRVELSCP</sequence>
<evidence type="ECO:0000256" key="4">
    <source>
        <dbReference type="ARBA" id="ARBA00023139"/>
    </source>
</evidence>
<keyword evidence="8" id="KW-1185">Reference proteome</keyword>
<keyword evidence="2 6" id="KW-0732">Signal</keyword>
<evidence type="ECO:0000256" key="2">
    <source>
        <dbReference type="ARBA" id="ARBA00022729"/>
    </source>
</evidence>
<gene>
    <name evidence="7" type="ORF">BKG73_14995</name>
</gene>
<keyword evidence="4" id="KW-0564">Palmitate</keyword>
<evidence type="ECO:0000256" key="1">
    <source>
        <dbReference type="ARBA" id="ARBA00022475"/>
    </source>
</evidence>
<keyword evidence="3" id="KW-0472">Membrane</keyword>
<keyword evidence="1" id="KW-1003">Cell membrane</keyword>
<evidence type="ECO:0000256" key="3">
    <source>
        <dbReference type="ARBA" id="ARBA00023136"/>
    </source>
</evidence>